<dbReference type="EMBL" id="KV427582">
    <property type="protein sequence ID" value="KZV77791.1"/>
    <property type="molecule type" value="Genomic_DNA"/>
</dbReference>
<dbReference type="InParanoid" id="A0A166M9M8"/>
<proteinExistence type="predicted"/>
<accession>A0A166M9M8</accession>
<feature type="non-terminal residue" evidence="2">
    <location>
        <position position="214"/>
    </location>
</feature>
<evidence type="ECO:0000256" key="1">
    <source>
        <dbReference type="SAM" id="SignalP"/>
    </source>
</evidence>
<keyword evidence="1" id="KW-0732">Signal</keyword>
<protein>
    <recommendedName>
        <fullName evidence="4">Secreted protein</fullName>
    </recommendedName>
</protein>
<keyword evidence="3" id="KW-1185">Reference proteome</keyword>
<evidence type="ECO:0000313" key="3">
    <source>
        <dbReference type="Proteomes" id="UP000077266"/>
    </source>
</evidence>
<feature type="chain" id="PRO_5007877248" description="Secreted protein" evidence="1">
    <location>
        <begin position="28"/>
        <end position="214"/>
    </location>
</feature>
<dbReference type="Proteomes" id="UP000077266">
    <property type="component" value="Unassembled WGS sequence"/>
</dbReference>
<dbReference type="AlphaFoldDB" id="A0A166M9M8"/>
<evidence type="ECO:0008006" key="4">
    <source>
        <dbReference type="Google" id="ProtNLM"/>
    </source>
</evidence>
<organism evidence="2 3">
    <name type="scientific">Exidia glandulosa HHB12029</name>
    <dbReference type="NCBI Taxonomy" id="1314781"/>
    <lineage>
        <taxon>Eukaryota</taxon>
        <taxon>Fungi</taxon>
        <taxon>Dikarya</taxon>
        <taxon>Basidiomycota</taxon>
        <taxon>Agaricomycotina</taxon>
        <taxon>Agaricomycetes</taxon>
        <taxon>Auriculariales</taxon>
        <taxon>Exidiaceae</taxon>
        <taxon>Exidia</taxon>
    </lineage>
</organism>
<name>A0A166M9M8_EXIGL</name>
<feature type="signal peptide" evidence="1">
    <location>
        <begin position="1"/>
        <end position="27"/>
    </location>
</feature>
<reference evidence="2 3" key="1">
    <citation type="journal article" date="2016" name="Mol. Biol. Evol.">
        <title>Comparative Genomics of Early-Diverging Mushroom-Forming Fungi Provides Insights into the Origins of Lignocellulose Decay Capabilities.</title>
        <authorList>
            <person name="Nagy L.G."/>
            <person name="Riley R."/>
            <person name="Tritt A."/>
            <person name="Adam C."/>
            <person name="Daum C."/>
            <person name="Floudas D."/>
            <person name="Sun H."/>
            <person name="Yadav J.S."/>
            <person name="Pangilinan J."/>
            <person name="Larsson K.H."/>
            <person name="Matsuura K."/>
            <person name="Barry K."/>
            <person name="Labutti K."/>
            <person name="Kuo R."/>
            <person name="Ohm R.A."/>
            <person name="Bhattacharya S.S."/>
            <person name="Shirouzu T."/>
            <person name="Yoshinaga Y."/>
            <person name="Martin F.M."/>
            <person name="Grigoriev I.V."/>
            <person name="Hibbett D.S."/>
        </authorList>
    </citation>
    <scope>NUCLEOTIDE SEQUENCE [LARGE SCALE GENOMIC DNA]</scope>
    <source>
        <strain evidence="2 3">HHB12029</strain>
    </source>
</reference>
<evidence type="ECO:0000313" key="2">
    <source>
        <dbReference type="EMBL" id="KZV77791.1"/>
    </source>
</evidence>
<sequence length="214" mass="23564">MRSAMTSCTLLLLHFARFLLRPHPRAAWEDGTPGAALVREPLFRPVWDHAAVLVPVSTPGQASLAVVWLSKSIIEIYSAVEDEQIVKRHAKIAAAFIMELATTDQNPSARVPARDCGWYCRARVPVDAIDVYDQSVWIAAAVQALFEGKAMTSLTSITCGRPRVLNIEIHFVTLISSRWEAGEHFCTHSSGVYQYKSLRTRSPKVSSGQCGASV</sequence>
<gene>
    <name evidence="2" type="ORF">EXIGLDRAFT_694859</name>
</gene>